<gene>
    <name evidence="1" type="ORF">SAMN04489712_105239</name>
</gene>
<organism evidence="1 2">
    <name type="scientific">Thermomonospora echinospora</name>
    <dbReference type="NCBI Taxonomy" id="1992"/>
    <lineage>
        <taxon>Bacteria</taxon>
        <taxon>Bacillati</taxon>
        <taxon>Actinomycetota</taxon>
        <taxon>Actinomycetes</taxon>
        <taxon>Streptosporangiales</taxon>
        <taxon>Thermomonosporaceae</taxon>
        <taxon>Thermomonospora</taxon>
    </lineage>
</organism>
<keyword evidence="2" id="KW-1185">Reference proteome</keyword>
<protein>
    <submittedName>
        <fullName evidence="1">Uncharacterized protein</fullName>
    </submittedName>
</protein>
<accession>A0A1H6A635</accession>
<evidence type="ECO:0000313" key="1">
    <source>
        <dbReference type="EMBL" id="SEG44203.1"/>
    </source>
</evidence>
<dbReference type="Proteomes" id="UP000236723">
    <property type="component" value="Unassembled WGS sequence"/>
</dbReference>
<proteinExistence type="predicted"/>
<dbReference type="EMBL" id="FNVO01000005">
    <property type="protein sequence ID" value="SEG44203.1"/>
    <property type="molecule type" value="Genomic_DNA"/>
</dbReference>
<evidence type="ECO:0000313" key="2">
    <source>
        <dbReference type="Proteomes" id="UP000236723"/>
    </source>
</evidence>
<reference evidence="2" key="1">
    <citation type="submission" date="2016-10" db="EMBL/GenBank/DDBJ databases">
        <authorList>
            <person name="Varghese N."/>
            <person name="Submissions S."/>
        </authorList>
    </citation>
    <scope>NUCLEOTIDE SEQUENCE [LARGE SCALE GENOMIC DNA]</scope>
    <source>
        <strain evidence="2">DSM 43163</strain>
    </source>
</reference>
<dbReference type="AlphaFoldDB" id="A0A1H6A635"/>
<sequence length="129" mass="14979">MDERRAELDLTWDDVAKRAPLSKQGLHTIRFEDRPMRQLTKARIERALEWAPGSVDRILAGGDPEPLKVGRIHYGGLNVPAPPEETVFERLDRLVDEWRQVRREDSKQDQKRAEVLEELLNSWRGRDAG</sequence>
<name>A0A1H6A635_9ACTN</name>